<dbReference type="InterPro" id="IPR037401">
    <property type="entry name" value="SnoaL-like"/>
</dbReference>
<dbReference type="CDD" id="cd00531">
    <property type="entry name" value="NTF2_like"/>
    <property type="match status" value="1"/>
</dbReference>
<evidence type="ECO:0000313" key="3">
    <source>
        <dbReference type="Proteomes" id="UP001218362"/>
    </source>
</evidence>
<dbReference type="NCBIfam" id="TIGR02246">
    <property type="entry name" value="SgcJ/EcaC family oxidoreductase"/>
    <property type="match status" value="1"/>
</dbReference>
<evidence type="ECO:0000313" key="2">
    <source>
        <dbReference type="EMBL" id="WEK47139.1"/>
    </source>
</evidence>
<dbReference type="Gene3D" id="3.10.450.50">
    <property type="match status" value="1"/>
</dbReference>
<reference evidence="2" key="1">
    <citation type="submission" date="2023-03" db="EMBL/GenBank/DDBJ databases">
        <title>Andean soil-derived lignocellulolytic bacterial consortium as a source of novel taxa and putative plastic-active enzymes.</title>
        <authorList>
            <person name="Diaz-Garcia L."/>
            <person name="Chuvochina M."/>
            <person name="Feuerriegel G."/>
            <person name="Bunk B."/>
            <person name="Sproer C."/>
            <person name="Streit W.R."/>
            <person name="Rodriguez L.M."/>
            <person name="Overmann J."/>
            <person name="Jimenez D.J."/>
        </authorList>
    </citation>
    <scope>NUCLEOTIDE SEQUENCE</scope>
    <source>
        <strain evidence="2">MAG 26</strain>
    </source>
</reference>
<organism evidence="2 3">
    <name type="scientific">Candidatus Andeanibacterium colombiense</name>
    <dbReference type="NCBI Taxonomy" id="3121345"/>
    <lineage>
        <taxon>Bacteria</taxon>
        <taxon>Pseudomonadati</taxon>
        <taxon>Pseudomonadota</taxon>
        <taxon>Alphaproteobacteria</taxon>
        <taxon>Sphingomonadales</taxon>
        <taxon>Sphingomonadaceae</taxon>
        <taxon>Candidatus Andeanibacterium</taxon>
    </lineage>
</organism>
<dbReference type="EMBL" id="CP119316">
    <property type="protein sequence ID" value="WEK47139.1"/>
    <property type="molecule type" value="Genomic_DNA"/>
</dbReference>
<proteinExistence type="predicted"/>
<sequence>MKRLLALIVLPALLLGACQLRKTDEGEDRARIHALLVSYGSTLDARDFDGFANLFAKDGVYIAGTGKGVSGRDAGAMMRQVFTENALGFKDPAAHVFFNEVVTLDDLDHAHATSMSLYLVPGADNRPAPAMMARYEDRLVREGGAWKFASRKVISLIPAPPKK</sequence>
<dbReference type="InterPro" id="IPR032710">
    <property type="entry name" value="NTF2-like_dom_sf"/>
</dbReference>
<dbReference type="SUPFAM" id="SSF54427">
    <property type="entry name" value="NTF2-like"/>
    <property type="match status" value="1"/>
</dbReference>
<evidence type="ECO:0000259" key="1">
    <source>
        <dbReference type="Pfam" id="PF13577"/>
    </source>
</evidence>
<dbReference type="InterPro" id="IPR011944">
    <property type="entry name" value="Steroid_delta5-4_isomerase"/>
</dbReference>
<accession>A0AAJ6BN65</accession>
<dbReference type="Proteomes" id="UP001218362">
    <property type="component" value="Chromosome"/>
</dbReference>
<dbReference type="Pfam" id="PF13577">
    <property type="entry name" value="SnoaL_4"/>
    <property type="match status" value="1"/>
</dbReference>
<dbReference type="KEGG" id="acob:P0Y56_02300"/>
<gene>
    <name evidence="2" type="ORF">P0Y56_02300</name>
</gene>
<dbReference type="AlphaFoldDB" id="A0AAJ6BN65"/>
<feature type="domain" description="SnoaL-like" evidence="1">
    <location>
        <begin position="27"/>
        <end position="152"/>
    </location>
</feature>
<protein>
    <submittedName>
        <fullName evidence="2">Nuclear transport factor 2 family protein</fullName>
    </submittedName>
</protein>
<name>A0AAJ6BN65_9SPHN</name>